<name>A0A1S9PEN4_9SPHI</name>
<comment type="caution">
    <text evidence="1">The sequence shown here is derived from an EMBL/GenBank/DDBJ whole genome shotgun (WGS) entry which is preliminary data.</text>
</comment>
<evidence type="ECO:0000313" key="2">
    <source>
        <dbReference type="Proteomes" id="UP000189739"/>
    </source>
</evidence>
<organism evidence="1 2">
    <name type="scientific">Mucilaginibacter pedocola</name>
    <dbReference type="NCBI Taxonomy" id="1792845"/>
    <lineage>
        <taxon>Bacteria</taxon>
        <taxon>Pseudomonadati</taxon>
        <taxon>Bacteroidota</taxon>
        <taxon>Sphingobacteriia</taxon>
        <taxon>Sphingobacteriales</taxon>
        <taxon>Sphingobacteriaceae</taxon>
        <taxon>Mucilaginibacter</taxon>
    </lineage>
</organism>
<dbReference type="AlphaFoldDB" id="A0A1S9PEN4"/>
<dbReference type="Pfam" id="PF13585">
    <property type="entry name" value="CHU_C"/>
    <property type="match status" value="1"/>
</dbReference>
<sequence>MPGSNHFTVLSAQDCILDELDITIGQDDCNMVAFPNTFTPNGDGVNDIFRPNQSSNAVGIEYFIYNRNGQQFFHSRRLNDGWDGTYGGKQADAGVYYLVVKYTMPDGVSYLNNTSVTLLR</sequence>
<reference evidence="1 2" key="1">
    <citation type="submission" date="2016-07" db="EMBL/GenBank/DDBJ databases">
        <title>Genomic analysis of zinc-resistant bacterium Mucilaginibacter pedocola TBZ30.</title>
        <authorList>
            <person name="Huang J."/>
            <person name="Tang J."/>
        </authorList>
    </citation>
    <scope>NUCLEOTIDE SEQUENCE [LARGE SCALE GENOMIC DNA]</scope>
    <source>
        <strain evidence="1 2">TBZ30</strain>
    </source>
</reference>
<evidence type="ECO:0008006" key="3">
    <source>
        <dbReference type="Google" id="ProtNLM"/>
    </source>
</evidence>
<dbReference type="STRING" id="1792845.BC343_28220"/>
<dbReference type="NCBIfam" id="TIGR04131">
    <property type="entry name" value="Bac_Flav_CTERM"/>
    <property type="match status" value="1"/>
</dbReference>
<proteinExistence type="predicted"/>
<protein>
    <recommendedName>
        <fullName evidence="3">Gliding motility-associated C-terminal domain-containing protein</fullName>
    </recommendedName>
</protein>
<gene>
    <name evidence="1" type="ORF">BC343_28220</name>
</gene>
<evidence type="ECO:0000313" key="1">
    <source>
        <dbReference type="EMBL" id="OOQ59401.1"/>
    </source>
</evidence>
<accession>A0A1S9PEN4</accession>
<dbReference type="Proteomes" id="UP000189739">
    <property type="component" value="Unassembled WGS sequence"/>
</dbReference>
<dbReference type="EMBL" id="MBTF01000013">
    <property type="protein sequence ID" value="OOQ59401.1"/>
    <property type="molecule type" value="Genomic_DNA"/>
</dbReference>
<dbReference type="InterPro" id="IPR026341">
    <property type="entry name" value="T9SS_type_B"/>
</dbReference>
<keyword evidence="2" id="KW-1185">Reference proteome</keyword>